<feature type="transmembrane region" description="Helical" evidence="1">
    <location>
        <begin position="26"/>
        <end position="45"/>
    </location>
</feature>
<proteinExistence type="predicted"/>
<keyword evidence="1" id="KW-0812">Transmembrane</keyword>
<dbReference type="Proteomes" id="UP000823661">
    <property type="component" value="Unassembled WGS sequence"/>
</dbReference>
<evidence type="ECO:0000313" key="2">
    <source>
        <dbReference type="EMBL" id="MBO8452591.1"/>
    </source>
</evidence>
<keyword evidence="1" id="KW-1133">Transmembrane helix</keyword>
<name>A0A9D9EVN6_9BACT</name>
<accession>A0A9D9EVN6</accession>
<comment type="caution">
    <text evidence="2">The sequence shown here is derived from an EMBL/GenBank/DDBJ whole genome shotgun (WGS) entry which is preliminary data.</text>
</comment>
<keyword evidence="1" id="KW-0472">Membrane</keyword>
<sequence length="106" mass="12154">MDTRKTIANIIKETMNGDILLRLDRIFIHIVYLFAVVWLSIFISLKIEETLRTVEKNNTILEGLKIEHAQKTGKLAEFDRVSTVNSLLEKMGSDVTFPEKPATHIK</sequence>
<reference evidence="2" key="1">
    <citation type="submission" date="2020-10" db="EMBL/GenBank/DDBJ databases">
        <authorList>
            <person name="Gilroy R."/>
        </authorList>
    </citation>
    <scope>NUCLEOTIDE SEQUENCE</scope>
    <source>
        <strain evidence="2">B1-20833</strain>
    </source>
</reference>
<organism evidence="2 3">
    <name type="scientific">Candidatus Cryptobacteroides intestinavium</name>
    <dbReference type="NCBI Taxonomy" id="2840766"/>
    <lineage>
        <taxon>Bacteria</taxon>
        <taxon>Pseudomonadati</taxon>
        <taxon>Bacteroidota</taxon>
        <taxon>Bacteroidia</taxon>
        <taxon>Bacteroidales</taxon>
        <taxon>Candidatus Cryptobacteroides</taxon>
    </lineage>
</organism>
<protein>
    <submittedName>
        <fullName evidence="2">Uncharacterized protein</fullName>
    </submittedName>
</protein>
<evidence type="ECO:0000256" key="1">
    <source>
        <dbReference type="SAM" id="Phobius"/>
    </source>
</evidence>
<evidence type="ECO:0000313" key="3">
    <source>
        <dbReference type="Proteomes" id="UP000823661"/>
    </source>
</evidence>
<dbReference type="AlphaFoldDB" id="A0A9D9EVN6"/>
<reference evidence="2" key="2">
    <citation type="journal article" date="2021" name="PeerJ">
        <title>Extensive microbial diversity within the chicken gut microbiome revealed by metagenomics and culture.</title>
        <authorList>
            <person name="Gilroy R."/>
            <person name="Ravi A."/>
            <person name="Getino M."/>
            <person name="Pursley I."/>
            <person name="Horton D.L."/>
            <person name="Alikhan N.F."/>
            <person name="Baker D."/>
            <person name="Gharbi K."/>
            <person name="Hall N."/>
            <person name="Watson M."/>
            <person name="Adriaenssens E.M."/>
            <person name="Foster-Nyarko E."/>
            <person name="Jarju S."/>
            <person name="Secka A."/>
            <person name="Antonio M."/>
            <person name="Oren A."/>
            <person name="Chaudhuri R.R."/>
            <person name="La Ragione R."/>
            <person name="Hildebrand F."/>
            <person name="Pallen M.J."/>
        </authorList>
    </citation>
    <scope>NUCLEOTIDE SEQUENCE</scope>
    <source>
        <strain evidence="2">B1-20833</strain>
    </source>
</reference>
<gene>
    <name evidence="2" type="ORF">IAC06_06885</name>
</gene>
<dbReference type="EMBL" id="JADIMI010000067">
    <property type="protein sequence ID" value="MBO8452591.1"/>
    <property type="molecule type" value="Genomic_DNA"/>
</dbReference>